<dbReference type="EMBL" id="JAHQXF010000005">
    <property type="protein sequence ID" value="MBV0926399.1"/>
    <property type="molecule type" value="Genomic_DNA"/>
</dbReference>
<reference evidence="2 3" key="1">
    <citation type="submission" date="2021-06" db="EMBL/GenBank/DDBJ databases">
        <title>New haloarchaea isolates fom saline soil.</title>
        <authorList>
            <person name="Duran-Viseras A."/>
            <person name="Sanchez-Porro C.S."/>
            <person name="Ventosa A."/>
        </authorList>
    </citation>
    <scope>NUCLEOTIDE SEQUENCE [LARGE SCALE GENOMIC DNA]</scope>
    <source>
        <strain evidence="2 3">JCM 183640</strain>
    </source>
</reference>
<accession>A0A8J8C6N4</accession>
<gene>
    <name evidence="2" type="ORF">KTS45_19510</name>
</gene>
<keyword evidence="3" id="KW-1185">Reference proteome</keyword>
<dbReference type="Pfam" id="PF18545">
    <property type="entry name" value="HalOD1"/>
    <property type="match status" value="1"/>
</dbReference>
<proteinExistence type="predicted"/>
<organism evidence="2 3">
    <name type="scientific">Haloarcula limicola</name>
    <dbReference type="NCBI Taxonomy" id="1429915"/>
    <lineage>
        <taxon>Archaea</taxon>
        <taxon>Methanobacteriati</taxon>
        <taxon>Methanobacteriota</taxon>
        <taxon>Stenosarchaea group</taxon>
        <taxon>Halobacteria</taxon>
        <taxon>Halobacteriales</taxon>
        <taxon>Haloarculaceae</taxon>
        <taxon>Haloarcula</taxon>
    </lineage>
</organism>
<comment type="caution">
    <text evidence="2">The sequence shown here is derived from an EMBL/GenBank/DDBJ whole genome shotgun (WGS) entry which is preliminary data.</text>
</comment>
<feature type="domain" description="Halobacterial output" evidence="1">
    <location>
        <begin position="8"/>
        <end position="70"/>
    </location>
</feature>
<dbReference type="InterPro" id="IPR040624">
    <property type="entry name" value="HalOD1"/>
</dbReference>
<dbReference type="AlphaFoldDB" id="A0A8J8C6N4"/>
<dbReference type="Proteomes" id="UP000766550">
    <property type="component" value="Unassembled WGS sequence"/>
</dbReference>
<evidence type="ECO:0000313" key="2">
    <source>
        <dbReference type="EMBL" id="MBV0926399.1"/>
    </source>
</evidence>
<protein>
    <recommendedName>
        <fullName evidence="1">Halobacterial output domain-containing protein</fullName>
    </recommendedName>
</protein>
<sequence length="84" mass="8755">MGETSGGLSEQIVYRVATATNSDVTELPPLHDSIDPNALETTVEGMSGGAISFRYAGHEVTVAQDGTISLEEQPTSSFTAELAP</sequence>
<evidence type="ECO:0000313" key="3">
    <source>
        <dbReference type="Proteomes" id="UP000766550"/>
    </source>
</evidence>
<dbReference type="OrthoDB" id="205616at2157"/>
<name>A0A8J8C6N4_9EURY</name>
<dbReference type="RefSeq" id="WP_206674447.1">
    <property type="nucleotide sequence ID" value="NZ_JAHQXF010000005.1"/>
</dbReference>
<evidence type="ECO:0000259" key="1">
    <source>
        <dbReference type="Pfam" id="PF18545"/>
    </source>
</evidence>